<organism evidence="2">
    <name type="scientific">Hexamita inflata</name>
    <dbReference type="NCBI Taxonomy" id="28002"/>
    <lineage>
        <taxon>Eukaryota</taxon>
        <taxon>Metamonada</taxon>
        <taxon>Diplomonadida</taxon>
        <taxon>Hexamitidae</taxon>
        <taxon>Hexamitinae</taxon>
        <taxon>Hexamita</taxon>
    </lineage>
</organism>
<keyword evidence="4" id="KW-1185">Reference proteome</keyword>
<evidence type="ECO:0000313" key="3">
    <source>
        <dbReference type="EMBL" id="CAL6032648.1"/>
    </source>
</evidence>
<protein>
    <submittedName>
        <fullName evidence="2">Uncharacterized protein</fullName>
    </submittedName>
</protein>
<dbReference type="EMBL" id="CAXDID020000123">
    <property type="protein sequence ID" value="CAL6032648.1"/>
    <property type="molecule type" value="Genomic_DNA"/>
</dbReference>
<dbReference type="AlphaFoldDB" id="A0AA86RG66"/>
<feature type="region of interest" description="Disordered" evidence="1">
    <location>
        <begin position="206"/>
        <end position="258"/>
    </location>
</feature>
<reference evidence="2" key="1">
    <citation type="submission" date="2023-06" db="EMBL/GenBank/DDBJ databases">
        <authorList>
            <person name="Kurt Z."/>
        </authorList>
    </citation>
    <scope>NUCLEOTIDE SEQUENCE</scope>
</reference>
<proteinExistence type="predicted"/>
<comment type="caution">
    <text evidence="2">The sequence shown here is derived from an EMBL/GenBank/DDBJ whole genome shotgun (WGS) entry which is preliminary data.</text>
</comment>
<evidence type="ECO:0000313" key="4">
    <source>
        <dbReference type="Proteomes" id="UP001642409"/>
    </source>
</evidence>
<dbReference type="EMBL" id="CATOUU010001007">
    <property type="protein sequence ID" value="CAI9966500.1"/>
    <property type="molecule type" value="Genomic_DNA"/>
</dbReference>
<sequence length="350" mass="39560">MSTTKAEYKPKMIKITKAAEVTIDQLKAQIPMGVNAWKKGQELYVFNSQVQQVERLKQNFPTATIEVVESNNEVFLEALKGQNQLNLNRFKLQNAASEKALVIIRSSPQESFEVPRAIAYAKAILAAFKQPENATFIVRGWLLEAFNALKAETTNPVAFNVFPNRSPMKSNKDKVIIAKATIAVKDIAALIAAVAKLERTPQCLFANPDAPQKQRKPFVKRERKEGEEKKPYVKRERKEGEEKKPYVKRERKEGEEKKPYVKREKSVDIKIEGESKPRFASIMMKLESLPENTAEKLLPTVQTMIPATGKSFKKGANIMIQIAPAEVEKVEAALKRIKINGQEIELSIRL</sequence>
<gene>
    <name evidence="3" type="ORF">HINF_LOCUS34587</name>
    <name evidence="2" type="ORF">HINF_LOCUS54145</name>
</gene>
<name>A0AA86RG66_9EUKA</name>
<evidence type="ECO:0000256" key="1">
    <source>
        <dbReference type="SAM" id="MobiDB-lite"/>
    </source>
</evidence>
<dbReference type="Proteomes" id="UP001642409">
    <property type="component" value="Unassembled WGS sequence"/>
</dbReference>
<evidence type="ECO:0000313" key="2">
    <source>
        <dbReference type="EMBL" id="CAI9966500.1"/>
    </source>
</evidence>
<reference evidence="3 4" key="2">
    <citation type="submission" date="2024-07" db="EMBL/GenBank/DDBJ databases">
        <authorList>
            <person name="Akdeniz Z."/>
        </authorList>
    </citation>
    <scope>NUCLEOTIDE SEQUENCE [LARGE SCALE GENOMIC DNA]</scope>
</reference>
<feature type="compositionally biased region" description="Basic and acidic residues" evidence="1">
    <location>
        <begin position="219"/>
        <end position="258"/>
    </location>
</feature>
<accession>A0AA86RG66</accession>